<name>A0A9D1KST0_9FLAO</name>
<dbReference type="EMBL" id="DVLY01000005">
    <property type="protein sequence ID" value="HIT97262.1"/>
    <property type="molecule type" value="Genomic_DNA"/>
</dbReference>
<gene>
    <name evidence="2" type="ORF">IAC44_00315</name>
</gene>
<evidence type="ECO:0000256" key="1">
    <source>
        <dbReference type="SAM" id="SignalP"/>
    </source>
</evidence>
<evidence type="ECO:0000313" key="2">
    <source>
        <dbReference type="EMBL" id="HIT97262.1"/>
    </source>
</evidence>
<accession>A0A9D1KST0</accession>
<organism evidence="2 3">
    <name type="scientific">Candidatus Merdimorpha stercoravium</name>
    <dbReference type="NCBI Taxonomy" id="2840863"/>
    <lineage>
        <taxon>Bacteria</taxon>
        <taxon>Pseudomonadati</taxon>
        <taxon>Bacteroidota</taxon>
        <taxon>Flavobacteriia</taxon>
        <taxon>Flavobacteriales</taxon>
        <taxon>Candidatus Merdimorpha</taxon>
    </lineage>
</organism>
<proteinExistence type="predicted"/>
<feature type="signal peptide" evidence="1">
    <location>
        <begin position="1"/>
        <end position="21"/>
    </location>
</feature>
<protein>
    <recommendedName>
        <fullName evidence="4">Lipoprotein</fullName>
    </recommendedName>
</protein>
<sequence length="351" mass="39261">MKSSVLPLAAASLLAALSFTACQPSAPQDPFARAELLQADSIRIEQILSPRTWTVAGDRAIVASLSQDSVLYAYRLPDFEYLYSGLRAGGGPDELSNIYGSFLRSYPDGTFVLEDYGRRNMILRAADEDFDLLRTASTRTKDDRDEIPVPSDSVYAAVDYPPCEQGSAPGRLLLQNFYGRTLDSAACRSFVTTLTHEGERFSMGMNWPNFAYAGQTLALVYYETGRVEFYDLSRGKLSLKKAAGDPTPVEELMESDLAQRSFQGVKYDAIVSDGKYFYVLANDYRCTSPQPDPSNIRFTSCLLMYSRQGIPLRKYALDHPASDILAYRGTIYAYNRLKDFEQVYVYRPDGK</sequence>
<dbReference type="Proteomes" id="UP000824161">
    <property type="component" value="Unassembled WGS sequence"/>
</dbReference>
<dbReference type="AlphaFoldDB" id="A0A9D1KST0"/>
<evidence type="ECO:0008006" key="4">
    <source>
        <dbReference type="Google" id="ProtNLM"/>
    </source>
</evidence>
<keyword evidence="1" id="KW-0732">Signal</keyword>
<evidence type="ECO:0000313" key="3">
    <source>
        <dbReference type="Proteomes" id="UP000824161"/>
    </source>
</evidence>
<reference evidence="2" key="2">
    <citation type="journal article" date="2021" name="PeerJ">
        <title>Extensive microbial diversity within the chicken gut microbiome revealed by metagenomics and culture.</title>
        <authorList>
            <person name="Gilroy R."/>
            <person name="Ravi A."/>
            <person name="Getino M."/>
            <person name="Pursley I."/>
            <person name="Horton D.L."/>
            <person name="Alikhan N.F."/>
            <person name="Baker D."/>
            <person name="Gharbi K."/>
            <person name="Hall N."/>
            <person name="Watson M."/>
            <person name="Adriaenssens E.M."/>
            <person name="Foster-Nyarko E."/>
            <person name="Jarju S."/>
            <person name="Secka A."/>
            <person name="Antonio M."/>
            <person name="Oren A."/>
            <person name="Chaudhuri R.R."/>
            <person name="La Ragione R."/>
            <person name="Hildebrand F."/>
            <person name="Pallen M.J."/>
        </authorList>
    </citation>
    <scope>NUCLEOTIDE SEQUENCE</scope>
    <source>
        <strain evidence="2">1383</strain>
    </source>
</reference>
<dbReference type="PROSITE" id="PS51257">
    <property type="entry name" value="PROKAR_LIPOPROTEIN"/>
    <property type="match status" value="1"/>
</dbReference>
<feature type="chain" id="PRO_5038372935" description="Lipoprotein" evidence="1">
    <location>
        <begin position="22"/>
        <end position="351"/>
    </location>
</feature>
<reference evidence="2" key="1">
    <citation type="submission" date="2020-10" db="EMBL/GenBank/DDBJ databases">
        <authorList>
            <person name="Gilroy R."/>
        </authorList>
    </citation>
    <scope>NUCLEOTIDE SEQUENCE</scope>
    <source>
        <strain evidence="2">1383</strain>
    </source>
</reference>
<comment type="caution">
    <text evidence="2">The sequence shown here is derived from an EMBL/GenBank/DDBJ whole genome shotgun (WGS) entry which is preliminary data.</text>
</comment>